<accession>W6YI45</accession>
<dbReference type="HOGENOM" id="CLU_2158159_0_0_1"/>
<organism evidence="1 2">
    <name type="scientific">Cochliobolus carbonum (strain 26-R-13)</name>
    <name type="common">Maize leaf spot fungus</name>
    <name type="synonym">Bipolaris zeicola</name>
    <dbReference type="NCBI Taxonomy" id="930089"/>
    <lineage>
        <taxon>Eukaryota</taxon>
        <taxon>Fungi</taxon>
        <taxon>Dikarya</taxon>
        <taxon>Ascomycota</taxon>
        <taxon>Pezizomycotina</taxon>
        <taxon>Dothideomycetes</taxon>
        <taxon>Pleosporomycetidae</taxon>
        <taxon>Pleosporales</taxon>
        <taxon>Pleosporineae</taxon>
        <taxon>Pleosporaceae</taxon>
        <taxon>Bipolaris</taxon>
    </lineage>
</organism>
<name>W6YI45_COCC2</name>
<dbReference type="KEGG" id="bze:COCCADRAFT_91166"/>
<reference evidence="1 2" key="1">
    <citation type="journal article" date="2013" name="PLoS Genet.">
        <title>Comparative genome structure, secondary metabolite, and effector coding capacity across Cochliobolus pathogens.</title>
        <authorList>
            <person name="Condon B.J."/>
            <person name="Leng Y."/>
            <person name="Wu D."/>
            <person name="Bushley K.E."/>
            <person name="Ohm R.A."/>
            <person name="Otillar R."/>
            <person name="Martin J."/>
            <person name="Schackwitz W."/>
            <person name="Grimwood J."/>
            <person name="MohdZainudin N."/>
            <person name="Xue C."/>
            <person name="Wang R."/>
            <person name="Manning V.A."/>
            <person name="Dhillon B."/>
            <person name="Tu Z.J."/>
            <person name="Steffenson B.J."/>
            <person name="Salamov A."/>
            <person name="Sun H."/>
            <person name="Lowry S."/>
            <person name="LaButti K."/>
            <person name="Han J."/>
            <person name="Copeland A."/>
            <person name="Lindquist E."/>
            <person name="Barry K."/>
            <person name="Schmutz J."/>
            <person name="Baker S.E."/>
            <person name="Ciuffetti L.M."/>
            <person name="Grigoriev I.V."/>
            <person name="Zhong S."/>
            <person name="Turgeon B.G."/>
        </authorList>
    </citation>
    <scope>NUCLEOTIDE SEQUENCE [LARGE SCALE GENOMIC DNA]</scope>
    <source>
        <strain evidence="1 2">26-R-13</strain>
    </source>
</reference>
<sequence>MILLLASLNDKPLPSWSFGDSSNCVVSPGSTTTSGKLMCRQVGISVNAVVSWLGMLTRLCFLVLLSNGLGQMKWAWLARPRSARALLHIETFDAASRGVRWGSMRLLWKMKSQAP</sequence>
<protein>
    <submittedName>
        <fullName evidence="1">Uncharacterized protein</fullName>
    </submittedName>
</protein>
<dbReference type="InterPro" id="IPR021514">
    <property type="entry name" value="DUF3176"/>
</dbReference>
<dbReference type="AlphaFoldDB" id="W6YI45"/>
<dbReference type="Pfam" id="PF11374">
    <property type="entry name" value="DUF3176"/>
    <property type="match status" value="1"/>
</dbReference>
<proteinExistence type="predicted"/>
<dbReference type="Proteomes" id="UP000053841">
    <property type="component" value="Unassembled WGS sequence"/>
</dbReference>
<dbReference type="GeneID" id="19153120"/>
<keyword evidence="2" id="KW-1185">Reference proteome</keyword>
<dbReference type="RefSeq" id="XP_007710405.1">
    <property type="nucleotide sequence ID" value="XM_007712215.1"/>
</dbReference>
<gene>
    <name evidence="1" type="ORF">COCCADRAFT_91166</name>
</gene>
<dbReference type="PANTHER" id="PTHR35394">
    <property type="entry name" value="DUF3176 DOMAIN-CONTAINING PROTEIN"/>
    <property type="match status" value="1"/>
</dbReference>
<dbReference type="OrthoDB" id="5376804at2759"/>
<evidence type="ECO:0000313" key="1">
    <source>
        <dbReference type="EMBL" id="EUC35324.1"/>
    </source>
</evidence>
<evidence type="ECO:0000313" key="2">
    <source>
        <dbReference type="Proteomes" id="UP000053841"/>
    </source>
</evidence>
<dbReference type="PANTHER" id="PTHR35394:SF5">
    <property type="entry name" value="DUF3176 DOMAIN-CONTAINING PROTEIN"/>
    <property type="match status" value="1"/>
</dbReference>
<dbReference type="EMBL" id="KI964577">
    <property type="protein sequence ID" value="EUC35324.1"/>
    <property type="molecule type" value="Genomic_DNA"/>
</dbReference>